<dbReference type="PANTHER" id="PTHR32063">
    <property type="match status" value="1"/>
</dbReference>
<dbReference type="OrthoDB" id="9758757at2"/>
<feature type="transmembrane region" description="Helical" evidence="1">
    <location>
        <begin position="12"/>
        <end position="29"/>
    </location>
</feature>
<reference evidence="2 3" key="1">
    <citation type="submission" date="2016-10" db="EMBL/GenBank/DDBJ databases">
        <authorList>
            <person name="de Groot N.N."/>
        </authorList>
    </citation>
    <scope>NUCLEOTIDE SEQUENCE [LARGE SCALE GENOMIC DNA]</scope>
    <source>
        <strain evidence="2 3">DSM 21228</strain>
    </source>
</reference>
<keyword evidence="1" id="KW-1133">Transmembrane helix</keyword>
<name>A0A1H4GFA5_9GAMM</name>
<organism evidence="2 3">
    <name type="scientific">Thiothrix caldifontis</name>
    <dbReference type="NCBI Taxonomy" id="525918"/>
    <lineage>
        <taxon>Bacteria</taxon>
        <taxon>Pseudomonadati</taxon>
        <taxon>Pseudomonadota</taxon>
        <taxon>Gammaproteobacteria</taxon>
        <taxon>Thiotrichales</taxon>
        <taxon>Thiotrichaceae</taxon>
        <taxon>Thiothrix</taxon>
    </lineage>
</organism>
<dbReference type="SUPFAM" id="SSF82693">
    <property type="entry name" value="Multidrug efflux transporter AcrB pore domain, PN1, PN2, PC1 and PC2 subdomains"/>
    <property type="match status" value="2"/>
</dbReference>
<dbReference type="Gene3D" id="3.30.70.1320">
    <property type="entry name" value="Multidrug efflux transporter AcrB pore domain like"/>
    <property type="match status" value="1"/>
</dbReference>
<accession>A0A1H4GFA5</accession>
<dbReference type="SUPFAM" id="SSF82714">
    <property type="entry name" value="Multidrug efflux transporter AcrB TolC docking domain, DN and DC subdomains"/>
    <property type="match status" value="1"/>
</dbReference>
<dbReference type="InterPro" id="IPR027463">
    <property type="entry name" value="AcrB_DN_DC_subdom"/>
</dbReference>
<sequence>MFNAIIQISLKQRLFVLMGALLLMLYGLFTLRQLPVDVFPDLNKPTVTLMTEAEGIAPEEVEQLVTFPLETAMNGLEGVTRVRSVSGVGLSIVYVEFGWGTDIYRNRQQVSERLGAVTNQLPAGVVPQMSPISSIMGEILLVAMTAEAPPIPTPSPARGEGGKTATPMEVRDLAEWVVRPRLLGIPGVSQVIPMGGEVRQYRITPDVANMERLKISISQLQTALHGFASNTSGGFLEAQSQEYLIRNIGRTTKLEDMQQLVVAHRDNVPILLQQVAKVEFAAGVKRGEASFMGKPAVILSVQKQPSVDTVKLTREVESALAEINRNLPAGVK</sequence>
<evidence type="ECO:0000313" key="2">
    <source>
        <dbReference type="EMBL" id="SEB08276.1"/>
    </source>
</evidence>
<evidence type="ECO:0000313" key="3">
    <source>
        <dbReference type="Proteomes" id="UP000199397"/>
    </source>
</evidence>
<dbReference type="Gene3D" id="3.30.70.1430">
    <property type="entry name" value="Multidrug efflux transporter AcrB pore domain"/>
    <property type="match status" value="1"/>
</dbReference>
<keyword evidence="3" id="KW-1185">Reference proteome</keyword>
<dbReference type="Proteomes" id="UP000199397">
    <property type="component" value="Unassembled WGS sequence"/>
</dbReference>
<dbReference type="InterPro" id="IPR001036">
    <property type="entry name" value="Acrflvin-R"/>
</dbReference>
<dbReference type="GO" id="GO:0042910">
    <property type="term" value="F:xenobiotic transmembrane transporter activity"/>
    <property type="evidence" value="ECO:0007669"/>
    <property type="project" value="TreeGrafter"/>
</dbReference>
<dbReference type="EMBL" id="FNQP01000033">
    <property type="protein sequence ID" value="SEB08276.1"/>
    <property type="molecule type" value="Genomic_DNA"/>
</dbReference>
<gene>
    <name evidence="2" type="ORF">SAMN05660964_03450</name>
</gene>
<dbReference type="GO" id="GO:0005886">
    <property type="term" value="C:plasma membrane"/>
    <property type="evidence" value="ECO:0007669"/>
    <property type="project" value="TreeGrafter"/>
</dbReference>
<evidence type="ECO:0000256" key="1">
    <source>
        <dbReference type="SAM" id="Phobius"/>
    </source>
</evidence>
<keyword evidence="1" id="KW-0812">Transmembrane</keyword>
<keyword evidence="1" id="KW-0472">Membrane</keyword>
<protein>
    <submittedName>
        <fullName evidence="2">AcrB/AcrD/AcrF family protein</fullName>
    </submittedName>
</protein>
<dbReference type="Gene3D" id="3.30.2090.10">
    <property type="entry name" value="Multidrug efflux transporter AcrB TolC docking domain, DN and DC subdomains"/>
    <property type="match status" value="1"/>
</dbReference>
<dbReference type="STRING" id="525918.SAMN05660964_03450"/>
<dbReference type="Pfam" id="PF00873">
    <property type="entry name" value="ACR_tran"/>
    <property type="match status" value="1"/>
</dbReference>
<dbReference type="Gene3D" id="1.20.1640.10">
    <property type="entry name" value="Multidrug efflux transporter AcrB transmembrane domain"/>
    <property type="match status" value="1"/>
</dbReference>
<dbReference type="RefSeq" id="WP_139282219.1">
    <property type="nucleotide sequence ID" value="NZ_FNQP01000033.1"/>
</dbReference>
<feature type="non-terminal residue" evidence="2">
    <location>
        <position position="332"/>
    </location>
</feature>
<dbReference type="AlphaFoldDB" id="A0A1H4GFA5"/>
<proteinExistence type="predicted"/>
<dbReference type="PANTHER" id="PTHR32063:SF4">
    <property type="entry name" value="SLR6043 PROTEIN"/>
    <property type="match status" value="1"/>
</dbReference>